<feature type="compositionally biased region" description="Pro residues" evidence="1">
    <location>
        <begin position="93"/>
        <end position="104"/>
    </location>
</feature>
<name>A0A5B7CHU4_PORTR</name>
<sequence length="110" mass="11685">MTRCSHTKGKTHKEAHSSSTFTGHMVGVSLEAWRLIRALSHCTLRVSCVSFRLEKQVINQLVMLRSSDALGLRASLPAAAASVAAASGGTPYLAPPLAPHPQPTQPINSD</sequence>
<evidence type="ECO:0000313" key="3">
    <source>
        <dbReference type="Proteomes" id="UP000324222"/>
    </source>
</evidence>
<feature type="region of interest" description="Disordered" evidence="1">
    <location>
        <begin position="91"/>
        <end position="110"/>
    </location>
</feature>
<dbReference type="EMBL" id="VSRR010000024">
    <property type="protein sequence ID" value="MPC08311.1"/>
    <property type="molecule type" value="Genomic_DNA"/>
</dbReference>
<dbReference type="Proteomes" id="UP000324222">
    <property type="component" value="Unassembled WGS sequence"/>
</dbReference>
<comment type="caution">
    <text evidence="2">The sequence shown here is derived from an EMBL/GenBank/DDBJ whole genome shotgun (WGS) entry which is preliminary data.</text>
</comment>
<evidence type="ECO:0000313" key="2">
    <source>
        <dbReference type="EMBL" id="MPC08311.1"/>
    </source>
</evidence>
<proteinExistence type="predicted"/>
<dbReference type="AlphaFoldDB" id="A0A5B7CHU4"/>
<keyword evidence="3" id="KW-1185">Reference proteome</keyword>
<evidence type="ECO:0000256" key="1">
    <source>
        <dbReference type="SAM" id="MobiDB-lite"/>
    </source>
</evidence>
<reference evidence="2 3" key="1">
    <citation type="submission" date="2019-05" db="EMBL/GenBank/DDBJ databases">
        <title>Another draft genome of Portunus trituberculatus and its Hox gene families provides insights of decapod evolution.</title>
        <authorList>
            <person name="Jeong J.-H."/>
            <person name="Song I."/>
            <person name="Kim S."/>
            <person name="Choi T."/>
            <person name="Kim D."/>
            <person name="Ryu S."/>
            <person name="Kim W."/>
        </authorList>
    </citation>
    <scope>NUCLEOTIDE SEQUENCE [LARGE SCALE GENOMIC DNA]</scope>
    <source>
        <tissue evidence="2">Muscle</tissue>
    </source>
</reference>
<accession>A0A5B7CHU4</accession>
<gene>
    <name evidence="2" type="ORF">E2C01_000892</name>
</gene>
<organism evidence="2 3">
    <name type="scientific">Portunus trituberculatus</name>
    <name type="common">Swimming crab</name>
    <name type="synonym">Neptunus trituberculatus</name>
    <dbReference type="NCBI Taxonomy" id="210409"/>
    <lineage>
        <taxon>Eukaryota</taxon>
        <taxon>Metazoa</taxon>
        <taxon>Ecdysozoa</taxon>
        <taxon>Arthropoda</taxon>
        <taxon>Crustacea</taxon>
        <taxon>Multicrustacea</taxon>
        <taxon>Malacostraca</taxon>
        <taxon>Eumalacostraca</taxon>
        <taxon>Eucarida</taxon>
        <taxon>Decapoda</taxon>
        <taxon>Pleocyemata</taxon>
        <taxon>Brachyura</taxon>
        <taxon>Eubrachyura</taxon>
        <taxon>Portunoidea</taxon>
        <taxon>Portunidae</taxon>
        <taxon>Portuninae</taxon>
        <taxon>Portunus</taxon>
    </lineage>
</organism>
<protein>
    <submittedName>
        <fullName evidence="2">Uncharacterized protein</fullName>
    </submittedName>
</protein>